<dbReference type="AlphaFoldDB" id="A0A9P7VKX8"/>
<feature type="region of interest" description="Disordered" evidence="1">
    <location>
        <begin position="267"/>
        <end position="404"/>
    </location>
</feature>
<dbReference type="GO" id="GO:0005634">
    <property type="term" value="C:nucleus"/>
    <property type="evidence" value="ECO:0007669"/>
    <property type="project" value="InterPro"/>
</dbReference>
<dbReference type="OrthoDB" id="2420608at2759"/>
<dbReference type="EMBL" id="MU250547">
    <property type="protein sequence ID" value="KAG7443023.1"/>
    <property type="molecule type" value="Genomic_DNA"/>
</dbReference>
<feature type="compositionally biased region" description="Polar residues" evidence="1">
    <location>
        <begin position="1"/>
        <end position="11"/>
    </location>
</feature>
<dbReference type="GO" id="GO:0046982">
    <property type="term" value="F:protein heterodimerization activity"/>
    <property type="evidence" value="ECO:0007669"/>
    <property type="project" value="InterPro"/>
</dbReference>
<dbReference type="InterPro" id="IPR009072">
    <property type="entry name" value="Histone-fold"/>
</dbReference>
<keyword evidence="3" id="KW-1185">Reference proteome</keyword>
<feature type="region of interest" description="Disordered" evidence="1">
    <location>
        <begin position="1"/>
        <end position="67"/>
    </location>
</feature>
<comment type="caution">
    <text evidence="2">The sequence shown here is derived from an EMBL/GenBank/DDBJ whole genome shotgun (WGS) entry which is preliminary data.</text>
</comment>
<dbReference type="InterPro" id="IPR018465">
    <property type="entry name" value="Scm3/HJURP"/>
</dbReference>
<proteinExistence type="predicted"/>
<reference evidence="2" key="1">
    <citation type="submission" date="2020-11" db="EMBL/GenBank/DDBJ databases">
        <title>Adaptations for nitrogen fixation in a non-lichenized fungal sporocarp promotes dispersal by wood-feeding termites.</title>
        <authorList>
            <consortium name="DOE Joint Genome Institute"/>
            <person name="Koch R.A."/>
            <person name="Yoon G."/>
            <person name="Arayal U."/>
            <person name="Lail K."/>
            <person name="Amirebrahimi M."/>
            <person name="Labutti K."/>
            <person name="Lipzen A."/>
            <person name="Riley R."/>
            <person name="Barry K."/>
            <person name="Henrissat B."/>
            <person name="Grigoriev I.V."/>
            <person name="Herr J.R."/>
            <person name="Aime M.C."/>
        </authorList>
    </citation>
    <scope>NUCLEOTIDE SEQUENCE</scope>
    <source>
        <strain evidence="2">MCA 3950</strain>
    </source>
</reference>
<feature type="region of interest" description="Disordered" evidence="1">
    <location>
        <begin position="189"/>
        <end position="251"/>
    </location>
</feature>
<organism evidence="2 3">
    <name type="scientific">Guyanagaster necrorhizus</name>
    <dbReference type="NCBI Taxonomy" id="856835"/>
    <lineage>
        <taxon>Eukaryota</taxon>
        <taxon>Fungi</taxon>
        <taxon>Dikarya</taxon>
        <taxon>Basidiomycota</taxon>
        <taxon>Agaricomycotina</taxon>
        <taxon>Agaricomycetes</taxon>
        <taxon>Agaricomycetidae</taxon>
        <taxon>Agaricales</taxon>
        <taxon>Marasmiineae</taxon>
        <taxon>Physalacriaceae</taxon>
        <taxon>Guyanagaster</taxon>
    </lineage>
</organism>
<feature type="compositionally biased region" description="Acidic residues" evidence="1">
    <location>
        <begin position="490"/>
        <end position="499"/>
    </location>
</feature>
<dbReference type="GO" id="GO:0042393">
    <property type="term" value="F:histone binding"/>
    <property type="evidence" value="ECO:0007669"/>
    <property type="project" value="InterPro"/>
</dbReference>
<evidence type="ECO:0000313" key="3">
    <source>
        <dbReference type="Proteomes" id="UP000812287"/>
    </source>
</evidence>
<feature type="compositionally biased region" description="Polar residues" evidence="1">
    <location>
        <begin position="849"/>
        <end position="858"/>
    </location>
</feature>
<feature type="region of interest" description="Disordered" evidence="1">
    <location>
        <begin position="122"/>
        <end position="149"/>
    </location>
</feature>
<sequence>MYRQPSKTLLTMTGPITPSLSPPQSPSFFSAQWRTPGSVPLQKRRRLSTPGRATSSSVQDQPIGFDQAKAESEKRLLDAWDRLAERYSRRIDEDDIVDLVTGDVIKDRGVLRSMERWEVGRFADEDGENDDRMAGEEEDVLEEESTDELDCLGDSVEEADLSLLGRSVVPSQAIDPDDPDDAELLREFSEAERRRKETCGSEEEDVHTTDEADHRTDGDDETEGEIRVLESVPHIPNQDHASDSDDDFCPWGEDVVLQVEMTEIKDVEPDVVPVLPSSTPTAPPSPSKPYKALRKSMSPAKPTKKLPPPPQLQTPPRSSSSVPPAEVEDVKIPSPSHSFTPALPEPKRPVSRPRTRSSGPVPRSLKSWTPFRVQDSETPPPRLDLSKMSGGSKRPSAIKASKKAKLQAGVAEIHQLQPAVPKRPLKAEVVIVKRSRSQSRAREVQVEREKRTEREKQIPQGKGKSVSTPENVEEKKAPQRSKVHNLDLSYDSDDSDVESDTSLPSSPLKSKGKAVTFPTSRRRSQAPWKRTEDLVSVDEGGTRKRKRVSDVHVDPGPSKPDISSRYSRPATPTPVSDRESSVEEIERPPKQNITPKQRSKTKRKSPESENEIYSFNRDLPDATPRRSQSYFNPLPPSEHYYPYSPAYPPREHGHYVPLYDPRAQYIISHAMHQLSALAGSWPGVEHHPPPPVPPPYTPRRHHGFSSSASSSMYNTPTQRMHPYPYEYDPNLSSGTLPPPSPDVQSSPAPERVQASNRAGSLVARSRSRGRRVSFRIEEEADIVELDSRQVSSSPSVRKRKDECHSVRQDKGKGKEILQFEEVIDDSESEPEPIEEPIKRGRSVGRAQTPAPQRPSTIPSEPFRRGRSLSARPIDSRSKSKRIR</sequence>
<feature type="region of interest" description="Disordered" evidence="1">
    <location>
        <begin position="787"/>
        <end position="883"/>
    </location>
</feature>
<accession>A0A9P7VKX8</accession>
<name>A0A9P7VKX8_9AGAR</name>
<feature type="compositionally biased region" description="Acidic residues" evidence="1">
    <location>
        <begin position="136"/>
        <end position="149"/>
    </location>
</feature>
<dbReference type="Proteomes" id="UP000812287">
    <property type="component" value="Unassembled WGS sequence"/>
</dbReference>
<feature type="compositionally biased region" description="Basic and acidic residues" evidence="1">
    <location>
        <begin position="799"/>
        <end position="817"/>
    </location>
</feature>
<feature type="compositionally biased region" description="Low complexity" evidence="1">
    <location>
        <begin position="500"/>
        <end position="509"/>
    </location>
</feature>
<feature type="compositionally biased region" description="Basic and acidic residues" evidence="1">
    <location>
        <begin position="206"/>
        <end position="217"/>
    </location>
</feature>
<evidence type="ECO:0000256" key="1">
    <source>
        <dbReference type="SAM" id="MobiDB-lite"/>
    </source>
</evidence>
<gene>
    <name evidence="2" type="ORF">BT62DRAFT_345775</name>
</gene>
<protein>
    <submittedName>
        <fullName evidence="2">Uncharacterized protein</fullName>
    </submittedName>
</protein>
<dbReference type="Gene3D" id="1.10.20.10">
    <property type="entry name" value="Histone, subunit A"/>
    <property type="match status" value="1"/>
</dbReference>
<feature type="region of interest" description="Disordered" evidence="1">
    <location>
        <begin position="682"/>
        <end position="770"/>
    </location>
</feature>
<dbReference type="Pfam" id="PF10384">
    <property type="entry name" value="Scm3"/>
    <property type="match status" value="1"/>
</dbReference>
<feature type="compositionally biased region" description="Basic and acidic residues" evidence="1">
    <location>
        <begin position="122"/>
        <end position="135"/>
    </location>
</feature>
<feature type="region of interest" description="Disordered" evidence="1">
    <location>
        <begin position="431"/>
        <end position="643"/>
    </location>
</feature>
<feature type="compositionally biased region" description="Polar residues" evidence="1">
    <location>
        <begin position="51"/>
        <end position="60"/>
    </location>
</feature>
<evidence type="ECO:0000313" key="2">
    <source>
        <dbReference type="EMBL" id="KAG7443023.1"/>
    </source>
</evidence>
<dbReference type="RefSeq" id="XP_043036523.1">
    <property type="nucleotide sequence ID" value="XM_043180583.1"/>
</dbReference>
<dbReference type="GeneID" id="66102879"/>
<feature type="compositionally biased region" description="Basic and acidic residues" evidence="1">
    <location>
        <begin position="440"/>
        <end position="457"/>
    </location>
</feature>
<feature type="compositionally biased region" description="Basic and acidic residues" evidence="1">
    <location>
        <begin position="576"/>
        <end position="589"/>
    </location>
</feature>
<feature type="compositionally biased region" description="Acidic residues" evidence="1">
    <location>
        <begin position="821"/>
        <end position="834"/>
    </location>
</feature>
<feature type="compositionally biased region" description="Basic and acidic residues" evidence="1">
    <location>
        <begin position="189"/>
        <end position="199"/>
    </location>
</feature>